<evidence type="ECO:0000313" key="1">
    <source>
        <dbReference type="EMBL" id="KAK4881731.1"/>
    </source>
</evidence>
<dbReference type="AlphaFoldDB" id="A0AAN7SAD6"/>
<gene>
    <name evidence="1" type="ORF">RN001_005050</name>
</gene>
<comment type="caution">
    <text evidence="1">The sequence shown here is derived from an EMBL/GenBank/DDBJ whole genome shotgun (WGS) entry which is preliminary data.</text>
</comment>
<accession>A0AAN7SAD6</accession>
<protein>
    <submittedName>
        <fullName evidence="1">Uncharacterized protein</fullName>
    </submittedName>
</protein>
<dbReference type="Proteomes" id="UP001353858">
    <property type="component" value="Unassembled WGS sequence"/>
</dbReference>
<evidence type="ECO:0000313" key="2">
    <source>
        <dbReference type="Proteomes" id="UP001353858"/>
    </source>
</evidence>
<sequence>MPKKLLGSRGKELIASLIKYFELERDNGGPLISVNAVREVPFYKIFKLGVAAALNVGISTISSVSTAVVNNEILRSKKRKRSKPVTNVETFNENVIRNVIYRIYENSNKHTNNVIKKIQ</sequence>
<name>A0AAN7SAD6_9COLE</name>
<proteinExistence type="predicted"/>
<keyword evidence="2" id="KW-1185">Reference proteome</keyword>
<dbReference type="EMBL" id="JARPUR010000002">
    <property type="protein sequence ID" value="KAK4881731.1"/>
    <property type="molecule type" value="Genomic_DNA"/>
</dbReference>
<organism evidence="1 2">
    <name type="scientific">Aquatica leii</name>
    <dbReference type="NCBI Taxonomy" id="1421715"/>
    <lineage>
        <taxon>Eukaryota</taxon>
        <taxon>Metazoa</taxon>
        <taxon>Ecdysozoa</taxon>
        <taxon>Arthropoda</taxon>
        <taxon>Hexapoda</taxon>
        <taxon>Insecta</taxon>
        <taxon>Pterygota</taxon>
        <taxon>Neoptera</taxon>
        <taxon>Endopterygota</taxon>
        <taxon>Coleoptera</taxon>
        <taxon>Polyphaga</taxon>
        <taxon>Elateriformia</taxon>
        <taxon>Elateroidea</taxon>
        <taxon>Lampyridae</taxon>
        <taxon>Luciolinae</taxon>
        <taxon>Aquatica</taxon>
    </lineage>
</organism>
<reference evidence="2" key="1">
    <citation type="submission" date="2023-01" db="EMBL/GenBank/DDBJ databases">
        <title>Key to firefly adult light organ development and bioluminescence: homeobox transcription factors regulate luciferase expression and transportation to peroxisome.</title>
        <authorList>
            <person name="Fu X."/>
        </authorList>
    </citation>
    <scope>NUCLEOTIDE SEQUENCE [LARGE SCALE GENOMIC DNA]</scope>
</reference>